<name>A0A916WIP9_9MICO</name>
<feature type="transmembrane region" description="Helical" evidence="1">
    <location>
        <begin position="166"/>
        <end position="186"/>
    </location>
</feature>
<accession>A0A916WIP9</accession>
<feature type="transmembrane region" description="Helical" evidence="1">
    <location>
        <begin position="40"/>
        <end position="60"/>
    </location>
</feature>
<proteinExistence type="predicted"/>
<feature type="transmembrane region" description="Helical" evidence="1">
    <location>
        <begin position="207"/>
        <end position="230"/>
    </location>
</feature>
<reference evidence="2" key="2">
    <citation type="submission" date="2020-09" db="EMBL/GenBank/DDBJ databases">
        <authorList>
            <person name="Sun Q."/>
            <person name="Zhou Y."/>
        </authorList>
    </citation>
    <scope>NUCLEOTIDE SEQUENCE</scope>
    <source>
        <strain evidence="2">CGMCC 1.12813</strain>
    </source>
</reference>
<feature type="transmembrane region" description="Helical" evidence="1">
    <location>
        <begin position="304"/>
        <end position="327"/>
    </location>
</feature>
<gene>
    <name evidence="2" type="ORF">GCM10010979_18110</name>
</gene>
<dbReference type="Proteomes" id="UP000606922">
    <property type="component" value="Unassembled WGS sequence"/>
</dbReference>
<evidence type="ECO:0000313" key="2">
    <source>
        <dbReference type="EMBL" id="GGB03804.1"/>
    </source>
</evidence>
<evidence type="ECO:0000313" key="3">
    <source>
        <dbReference type="Proteomes" id="UP000606922"/>
    </source>
</evidence>
<dbReference type="EMBL" id="BMGB01000001">
    <property type="protein sequence ID" value="GGB03804.1"/>
    <property type="molecule type" value="Genomic_DNA"/>
</dbReference>
<evidence type="ECO:0000256" key="1">
    <source>
        <dbReference type="SAM" id="Phobius"/>
    </source>
</evidence>
<feature type="transmembrane region" description="Helical" evidence="1">
    <location>
        <begin position="140"/>
        <end position="160"/>
    </location>
</feature>
<keyword evidence="1" id="KW-0472">Membrane</keyword>
<keyword evidence="3" id="KW-1185">Reference proteome</keyword>
<reference evidence="2" key="1">
    <citation type="journal article" date="2014" name="Int. J. Syst. Evol. Microbiol.">
        <title>Complete genome sequence of Corynebacterium casei LMG S-19264T (=DSM 44701T), isolated from a smear-ripened cheese.</title>
        <authorList>
            <consortium name="US DOE Joint Genome Institute (JGI-PGF)"/>
            <person name="Walter F."/>
            <person name="Albersmeier A."/>
            <person name="Kalinowski J."/>
            <person name="Ruckert C."/>
        </authorList>
    </citation>
    <scope>NUCLEOTIDE SEQUENCE</scope>
    <source>
        <strain evidence="2">CGMCC 1.12813</strain>
    </source>
</reference>
<feature type="transmembrane region" description="Helical" evidence="1">
    <location>
        <begin position="72"/>
        <end position="93"/>
    </location>
</feature>
<feature type="transmembrane region" description="Helical" evidence="1">
    <location>
        <begin position="113"/>
        <end position="133"/>
    </location>
</feature>
<feature type="transmembrane region" description="Helical" evidence="1">
    <location>
        <begin position="279"/>
        <end position="298"/>
    </location>
</feature>
<organism evidence="2 3">
    <name type="scientific">Conyzicola nivalis</name>
    <dbReference type="NCBI Taxonomy" id="1477021"/>
    <lineage>
        <taxon>Bacteria</taxon>
        <taxon>Bacillati</taxon>
        <taxon>Actinomycetota</taxon>
        <taxon>Actinomycetes</taxon>
        <taxon>Micrococcales</taxon>
        <taxon>Microbacteriaceae</taxon>
        <taxon>Conyzicola</taxon>
    </lineage>
</organism>
<feature type="transmembrane region" description="Helical" evidence="1">
    <location>
        <begin position="242"/>
        <end position="267"/>
    </location>
</feature>
<feature type="transmembrane region" description="Helical" evidence="1">
    <location>
        <begin position="7"/>
        <end position="28"/>
    </location>
</feature>
<protein>
    <submittedName>
        <fullName evidence="2">Uncharacterized protein</fullName>
    </submittedName>
</protein>
<feature type="transmembrane region" description="Helical" evidence="1">
    <location>
        <begin position="336"/>
        <end position="353"/>
    </location>
</feature>
<sequence length="388" mass="39497">MVRALTNLQLAGASVALGLAWLVSLAIVGEAPVALEIVRVLLGAVLAPVLAIVVGVRLVAAPLALTHRVRRALQASATVGVIALALTANSFVVGVDDSEAGRPRGLFASLTSAYILVSVLGFAAAIALVLFLLLRRRLSFRASVAVAAPLGVVAAPLVAVTLLGPGAVIGLSLVVFAYAVLPRLSGVFRLPPATPRTVAVEPLRDRVILLAAISLAVTLVVWCGGFALSIANTGTDAATTSLGLASAVGQLAVLPLLWAFSLVIGFWQPRVERAALRGSAAANAVVVVVVSAMVATYSSEGDGYVLLLLVLSAGVGFWAGSIAWALWQARRPAERIALSVVAAVAATVTYAMLAALTAGIVLALVSGLLAFGGARFLLRKPGAEVEPV</sequence>
<dbReference type="AlphaFoldDB" id="A0A916WIP9"/>
<comment type="caution">
    <text evidence="2">The sequence shown here is derived from an EMBL/GenBank/DDBJ whole genome shotgun (WGS) entry which is preliminary data.</text>
</comment>
<keyword evidence="1" id="KW-1133">Transmembrane helix</keyword>
<keyword evidence="1" id="KW-0812">Transmembrane</keyword>